<keyword evidence="4" id="KW-0464">Manganese</keyword>
<dbReference type="InterPro" id="IPR023696">
    <property type="entry name" value="Ureohydrolase_dom_sf"/>
</dbReference>
<dbReference type="AlphaFoldDB" id="A0A380S9N6"/>
<dbReference type="PROSITE" id="PS01053">
    <property type="entry name" value="ARGINASE_1"/>
    <property type="match status" value="1"/>
</dbReference>
<dbReference type="STRING" id="1293.SH09_03705"/>
<dbReference type="GO" id="GO:0008783">
    <property type="term" value="F:agmatinase activity"/>
    <property type="evidence" value="ECO:0007669"/>
    <property type="project" value="TreeGrafter"/>
</dbReference>
<dbReference type="PRINTS" id="PR00116">
    <property type="entry name" value="ARGINASE"/>
</dbReference>
<feature type="binding site" evidence="4">
    <location>
        <position position="176"/>
    </location>
    <ligand>
        <name>Mn(2+)</name>
        <dbReference type="ChEBI" id="CHEBI:29035"/>
        <label>1</label>
    </ligand>
</feature>
<evidence type="ECO:0000256" key="4">
    <source>
        <dbReference type="PIRSR" id="PIRSR036979-1"/>
    </source>
</evidence>
<feature type="binding site" evidence="4">
    <location>
        <position position="269"/>
    </location>
    <ligand>
        <name>Mn(2+)</name>
        <dbReference type="ChEBI" id="CHEBI:29035"/>
        <label>1</label>
    </ligand>
</feature>
<gene>
    <name evidence="6" type="primary">gbh</name>
    <name evidence="6" type="ORF">NCTC12195_04952</name>
</gene>
<dbReference type="EC" id="3.5.3.7" evidence="6"/>
<dbReference type="PROSITE" id="PS51409">
    <property type="entry name" value="ARGINASE_2"/>
    <property type="match status" value="1"/>
</dbReference>
<evidence type="ECO:0000256" key="2">
    <source>
        <dbReference type="ARBA" id="ARBA00022723"/>
    </source>
</evidence>
<accession>A0A380S9N6</accession>
<evidence type="ECO:0000256" key="1">
    <source>
        <dbReference type="ARBA" id="ARBA00009227"/>
    </source>
</evidence>
<feature type="binding site" evidence="4">
    <location>
        <position position="178"/>
    </location>
    <ligand>
        <name>Mn(2+)</name>
        <dbReference type="ChEBI" id="CHEBI:29035"/>
        <label>1</label>
    </ligand>
</feature>
<evidence type="ECO:0000313" key="7">
    <source>
        <dbReference type="Proteomes" id="UP000255277"/>
    </source>
</evidence>
<dbReference type="PIRSF" id="PIRSF036979">
    <property type="entry name" value="Arginase"/>
    <property type="match status" value="1"/>
</dbReference>
<dbReference type="PANTHER" id="PTHR11358:SF26">
    <property type="entry name" value="GUANIDINO ACID HYDROLASE, MITOCHONDRIAL"/>
    <property type="match status" value="1"/>
</dbReference>
<sequence length="345" mass="38919">MKALSLTVFSKVHVQYFDIKTLKLIIRGVMYMFKPKNSSMSPRFVGPRTFMRLPFENTLDNLDFLIMGVPFDTGASNRTGQRYGPQSIRDFSVLLRPYNLDQEINIFDYCSGIDYGDVDVIPGNVLKTYDKITEKLEPILNREIVPILLGGDHSITLGHLRAFAKKYGPISLIHFDAHSDTWDDYFWEKYVHGTPFRRAVEEGLVDTSKSIQIGIRGPLYGPEDVKNAKDLGYQVVTMREVRDLGIENVAKVIRKRVGDNPVFISFDIDFLDPAYAPGTGTPEVGGPTSFEALEYVRRLKGLNIKGFDLVEVLPTYDANEITSMAAASIIFEMITLIALNKRSNL</sequence>
<evidence type="ECO:0000256" key="5">
    <source>
        <dbReference type="RuleBase" id="RU003684"/>
    </source>
</evidence>
<comment type="cofactor">
    <cofactor evidence="4">
        <name>Mn(2+)</name>
        <dbReference type="ChEBI" id="CHEBI:29035"/>
    </cofactor>
    <text evidence="4">Binds 2 manganese ions per subunit.</text>
</comment>
<evidence type="ECO:0000313" key="6">
    <source>
        <dbReference type="EMBL" id="SUQ38576.1"/>
    </source>
</evidence>
<dbReference type="SUPFAM" id="SSF52768">
    <property type="entry name" value="Arginase/deacetylase"/>
    <property type="match status" value="1"/>
</dbReference>
<dbReference type="GO" id="GO:0033389">
    <property type="term" value="P:putrescine biosynthetic process from arginine, via agmatine"/>
    <property type="evidence" value="ECO:0007669"/>
    <property type="project" value="TreeGrafter"/>
</dbReference>
<proteinExistence type="inferred from homology"/>
<dbReference type="InterPro" id="IPR020855">
    <property type="entry name" value="Ureohydrolase_Mn_BS"/>
</dbReference>
<dbReference type="EMBL" id="UHDK01000003">
    <property type="protein sequence ID" value="SUQ38576.1"/>
    <property type="molecule type" value="Genomic_DNA"/>
</dbReference>
<feature type="binding site" evidence="4">
    <location>
        <position position="180"/>
    </location>
    <ligand>
        <name>Mn(2+)</name>
        <dbReference type="ChEBI" id="CHEBI:29035"/>
        <label>1</label>
    </ligand>
</feature>
<keyword evidence="2 4" id="KW-0479">Metal-binding</keyword>
<dbReference type="InterPro" id="IPR005925">
    <property type="entry name" value="Agmatinase-rel"/>
</dbReference>
<dbReference type="Gene3D" id="3.40.800.10">
    <property type="entry name" value="Ureohydrolase domain"/>
    <property type="match status" value="1"/>
</dbReference>
<dbReference type="GO" id="GO:0046872">
    <property type="term" value="F:metal ion binding"/>
    <property type="evidence" value="ECO:0007669"/>
    <property type="project" value="UniProtKB-KW"/>
</dbReference>
<evidence type="ECO:0000256" key="3">
    <source>
        <dbReference type="ARBA" id="ARBA00022801"/>
    </source>
</evidence>
<protein>
    <submittedName>
        <fullName evidence="6">Agmatinase</fullName>
        <ecNumber evidence="6">3.5.3.7</ecNumber>
    </submittedName>
</protein>
<feature type="binding site" evidence="4">
    <location>
        <position position="267"/>
    </location>
    <ligand>
        <name>Mn(2+)</name>
        <dbReference type="ChEBI" id="CHEBI:29035"/>
        <label>1</label>
    </ligand>
</feature>
<dbReference type="GO" id="GO:0047971">
    <property type="term" value="F:guanidinobutyrase activity"/>
    <property type="evidence" value="ECO:0007669"/>
    <property type="project" value="UniProtKB-EC"/>
</dbReference>
<dbReference type="InterPro" id="IPR006035">
    <property type="entry name" value="Ureohydrolase"/>
</dbReference>
<organism evidence="6 7">
    <name type="scientific">Staphylococcus gallinarum</name>
    <dbReference type="NCBI Taxonomy" id="1293"/>
    <lineage>
        <taxon>Bacteria</taxon>
        <taxon>Bacillati</taxon>
        <taxon>Bacillota</taxon>
        <taxon>Bacilli</taxon>
        <taxon>Bacillales</taxon>
        <taxon>Staphylococcaceae</taxon>
        <taxon>Staphylococcus</taxon>
    </lineage>
</organism>
<dbReference type="CDD" id="cd11592">
    <property type="entry name" value="Agmatinase_PAH"/>
    <property type="match status" value="1"/>
</dbReference>
<keyword evidence="3 5" id="KW-0378">Hydrolase</keyword>
<dbReference type="PANTHER" id="PTHR11358">
    <property type="entry name" value="ARGINASE/AGMATINASE"/>
    <property type="match status" value="1"/>
</dbReference>
<comment type="similarity">
    <text evidence="1">Belongs to the arginase family. Agmatinase subfamily.</text>
</comment>
<dbReference type="NCBIfam" id="TIGR01230">
    <property type="entry name" value="agmatinase"/>
    <property type="match status" value="1"/>
</dbReference>
<reference evidence="6 7" key="1">
    <citation type="submission" date="2018-06" db="EMBL/GenBank/DDBJ databases">
        <authorList>
            <consortium name="Pathogen Informatics"/>
            <person name="Doyle S."/>
        </authorList>
    </citation>
    <scope>NUCLEOTIDE SEQUENCE [LARGE SCALE GENOMIC DNA]</scope>
    <source>
        <strain evidence="6 7">NCTC12195</strain>
    </source>
</reference>
<dbReference type="Proteomes" id="UP000255277">
    <property type="component" value="Unassembled WGS sequence"/>
</dbReference>
<name>A0A380S9N6_STAGA</name>
<feature type="binding site" evidence="4">
    <location>
        <position position="153"/>
    </location>
    <ligand>
        <name>Mn(2+)</name>
        <dbReference type="ChEBI" id="CHEBI:29035"/>
        <label>1</label>
    </ligand>
</feature>
<dbReference type="Pfam" id="PF00491">
    <property type="entry name" value="Arginase"/>
    <property type="match status" value="1"/>
</dbReference>
<dbReference type="NCBIfam" id="NF002564">
    <property type="entry name" value="PRK02190.1"/>
    <property type="match status" value="1"/>
</dbReference>